<protein>
    <submittedName>
        <fullName evidence="3">Uncharacterized protein LOC106805376</fullName>
    </submittedName>
</protein>
<feature type="compositionally biased region" description="Polar residues" evidence="1">
    <location>
        <begin position="1054"/>
        <end position="1071"/>
    </location>
</feature>
<feature type="compositionally biased region" description="Low complexity" evidence="1">
    <location>
        <begin position="956"/>
        <end position="968"/>
    </location>
</feature>
<dbReference type="SUPFAM" id="SSF88713">
    <property type="entry name" value="Glycoside hydrolase/deacetylase"/>
    <property type="match status" value="1"/>
</dbReference>
<feature type="region of interest" description="Disordered" evidence="1">
    <location>
        <begin position="525"/>
        <end position="614"/>
    </location>
</feature>
<feature type="compositionally biased region" description="Polar residues" evidence="1">
    <location>
        <begin position="689"/>
        <end position="704"/>
    </location>
</feature>
<dbReference type="InterPro" id="IPR011330">
    <property type="entry name" value="Glyco_hydro/deAcase_b/a-brl"/>
</dbReference>
<dbReference type="Proteomes" id="UP000695022">
    <property type="component" value="Unplaced"/>
</dbReference>
<feature type="compositionally biased region" description="Basic and acidic residues" evidence="1">
    <location>
        <begin position="926"/>
        <end position="951"/>
    </location>
</feature>
<feature type="compositionally biased region" description="Low complexity" evidence="1">
    <location>
        <begin position="755"/>
        <end position="764"/>
    </location>
</feature>
<feature type="compositionally biased region" description="Polar residues" evidence="1">
    <location>
        <begin position="433"/>
        <end position="458"/>
    </location>
</feature>
<feature type="region of interest" description="Disordered" evidence="1">
    <location>
        <begin position="1053"/>
        <end position="1106"/>
    </location>
</feature>
<feature type="region of interest" description="Disordered" evidence="1">
    <location>
        <begin position="352"/>
        <end position="509"/>
    </location>
</feature>
<evidence type="ECO:0000313" key="2">
    <source>
        <dbReference type="Proteomes" id="UP000695022"/>
    </source>
</evidence>
<feature type="region of interest" description="Disordered" evidence="1">
    <location>
        <begin position="1168"/>
        <end position="1189"/>
    </location>
</feature>
<dbReference type="RefSeq" id="XP_014662425.1">
    <property type="nucleotide sequence ID" value="XM_014806939.1"/>
</dbReference>
<proteinExistence type="predicted"/>
<feature type="region of interest" description="Disordered" evidence="1">
    <location>
        <begin position="884"/>
        <end position="970"/>
    </location>
</feature>
<feature type="compositionally biased region" description="Polar residues" evidence="1">
    <location>
        <begin position="803"/>
        <end position="827"/>
    </location>
</feature>
<feature type="compositionally biased region" description="Polar residues" evidence="1">
    <location>
        <begin position="666"/>
        <end position="680"/>
    </location>
</feature>
<feature type="compositionally biased region" description="Polar residues" evidence="1">
    <location>
        <begin position="560"/>
        <end position="600"/>
    </location>
</feature>
<name>A0ABM1DR54_PRICU</name>
<dbReference type="InterPro" id="IPR052740">
    <property type="entry name" value="CE4"/>
</dbReference>
<feature type="region of interest" description="Disordered" evidence="1">
    <location>
        <begin position="747"/>
        <end position="859"/>
    </location>
</feature>
<dbReference type="PANTHER" id="PTHR45985:SF3">
    <property type="entry name" value="CHITIN DEACETYLASE-LIKE 4"/>
    <property type="match status" value="1"/>
</dbReference>
<feature type="compositionally biased region" description="Polar residues" evidence="1">
    <location>
        <begin position="525"/>
        <end position="534"/>
    </location>
</feature>
<gene>
    <name evidence="3" type="primary">LOC106805376</name>
</gene>
<dbReference type="GeneID" id="106805376"/>
<evidence type="ECO:0000313" key="3">
    <source>
        <dbReference type="RefSeq" id="XP_014662425.1"/>
    </source>
</evidence>
<feature type="compositionally biased region" description="Low complexity" evidence="1">
    <location>
        <begin position="410"/>
        <end position="423"/>
    </location>
</feature>
<keyword evidence="2" id="KW-1185">Reference proteome</keyword>
<accession>A0ABM1DR54</accession>
<feature type="region of interest" description="Disordered" evidence="1">
    <location>
        <begin position="664"/>
        <end position="729"/>
    </location>
</feature>
<feature type="compositionally biased region" description="Polar residues" evidence="1">
    <location>
        <begin position="1095"/>
        <end position="1106"/>
    </location>
</feature>
<feature type="compositionally biased region" description="Polar residues" evidence="1">
    <location>
        <begin position="467"/>
        <end position="491"/>
    </location>
</feature>
<dbReference type="Gene3D" id="3.20.20.370">
    <property type="entry name" value="Glycoside hydrolase/deacetylase"/>
    <property type="match status" value="1"/>
</dbReference>
<feature type="compositionally biased region" description="Polar residues" evidence="1">
    <location>
        <begin position="767"/>
        <end position="776"/>
    </location>
</feature>
<dbReference type="PANTHER" id="PTHR45985">
    <property type="match status" value="1"/>
</dbReference>
<organism evidence="2 3">
    <name type="scientific">Priapulus caudatus</name>
    <name type="common">Priapulid worm</name>
    <dbReference type="NCBI Taxonomy" id="37621"/>
    <lineage>
        <taxon>Eukaryota</taxon>
        <taxon>Metazoa</taxon>
        <taxon>Ecdysozoa</taxon>
        <taxon>Scalidophora</taxon>
        <taxon>Priapulida</taxon>
        <taxon>Priapulimorpha</taxon>
        <taxon>Priapulimorphida</taxon>
        <taxon>Priapulidae</taxon>
        <taxon>Priapulus</taxon>
    </lineage>
</organism>
<sequence length="1277" mass="140257">MGNRRRREARRNQNGCPIHGTFFVSHEYTDYSVVQSLYYEGHEIGAHSITKRIPSTFWGRASAREWSDELADQRVIIGNLGLVYNADVVGVRAPYLQVGGEPQFEMMAANRFMYDASMTTLQMDPPLWPYTLDHGTAHKCLIPPCPLASYSGLWEVPIISLYDNGRLCNQLDQCSSPQNRDDALKLLTSNFDRHYNTNKAPMQIILRPRWFYKNHYNLEALQMFIEDMLTNKPDVYFVTIRQALEWIKDPTPVSQLSGFKPWQCTSPTYKIPPCKFALTCGYQNVTTWPNSPAHKGERYISTCADTCPEVYPFVGNPEGALGVPYSYTRPEFGKRVANKMSDRLSCQQRELSFTAKSAGRRRRGKQGQGQDVRSTDTDLPQCQPETTPSAPKYPGGNSGRKTNGRKTPDQRGNTTPRPNNTNGQSGGAKTDQKPTSGGSEGQANGDQSNQTDPGTSDRVQGPDDQGDSSTGDAGRTGSTDSNEQGRDSSWVSLDPGNIPFGPGSIQDQNPDRRFMLVTNVQPAANITNNTSSGQIDPGNDRQGDRGITTTYTDGQDRESNGNLNGLTNRGSNGDNSQNGRISVDPEQSNPDQYARNSNLVSPDEGSIPTGPGYALDQTPDILFIHDRDMLSSVRPTANSIERGQRGQNDPNANRFVEQVRDGQGNGASLTAANQEQTFNQQRRRRPDNSRSVPRQRNVDNTLEESNPVKETLTEADVRDTSPPGAPEMLNDKIFADRISMLSSIRNTQRNSPFLASSRRASNRNIRPLNQNSSSNGDGVVISESSSRRPDSSDINSSKDNSPRNRVSTRDNITGNRQDSSGTEMQDSQTDDSVENKDSAGKVGRARPSPVAGSKDVNENIRHAEIGDSVRLVFLAEAGDSIEQHQMASASAADNEGMRDPFSDTTSSLSSNQQLISNHRNLQARRRTLENRRKSIIRRRGETRKAGRDTKNNEGNAASDISTADSTDSGVTVGWRQIASEVPRPDTDRQQADNIRESAADNIRDSAADNIRDSAADNIRDSAADNIRDSAADNIRDSAAERKLFRANIERVASNKDQASTDQQPATATVTPTIDEGVNAGTVDYPYSPEQETRDSQTPATRKQVSNGRPFVMGKIRMLSEEQMQQMLAAHDSLLGNGAADGTAAEREEAVTVRSARLRTASIQNRITDKNTSSTRTHRMPSSSNDSTTLTARTGLNIVPNQSVSRKSTRRIIDTMSRDVSAPIVNLEAVNVGFTLAESGGYANRRGSSDVQAPLVHWEASILNGEDGEASRSDRQVK</sequence>
<feature type="compositionally biased region" description="Low complexity" evidence="1">
    <location>
        <begin position="902"/>
        <end position="917"/>
    </location>
</feature>
<evidence type="ECO:0000256" key="1">
    <source>
        <dbReference type="SAM" id="MobiDB-lite"/>
    </source>
</evidence>
<feature type="compositionally biased region" description="Polar residues" evidence="1">
    <location>
        <begin position="377"/>
        <end position="389"/>
    </location>
</feature>
<reference evidence="3" key="1">
    <citation type="submission" date="2025-08" db="UniProtKB">
        <authorList>
            <consortium name="RefSeq"/>
        </authorList>
    </citation>
    <scope>IDENTIFICATION</scope>
</reference>